<reference evidence="2 3" key="1">
    <citation type="submission" date="2016-04" db="EMBL/GenBank/DDBJ databases">
        <title>A degradative enzymes factory behind the ericoid mycorrhizal symbiosis.</title>
        <authorList>
            <consortium name="DOE Joint Genome Institute"/>
            <person name="Martino E."/>
            <person name="Morin E."/>
            <person name="Grelet G."/>
            <person name="Kuo A."/>
            <person name="Kohler A."/>
            <person name="Daghino S."/>
            <person name="Barry K."/>
            <person name="Choi C."/>
            <person name="Cichocki N."/>
            <person name="Clum A."/>
            <person name="Copeland A."/>
            <person name="Hainaut M."/>
            <person name="Haridas S."/>
            <person name="Labutti K."/>
            <person name="Lindquist E."/>
            <person name="Lipzen A."/>
            <person name="Khouja H.-R."/>
            <person name="Murat C."/>
            <person name="Ohm R."/>
            <person name="Olson A."/>
            <person name="Spatafora J."/>
            <person name="Veneault-Fourrey C."/>
            <person name="Henrissat B."/>
            <person name="Grigoriev I."/>
            <person name="Martin F."/>
            <person name="Perotto S."/>
        </authorList>
    </citation>
    <scope>NUCLEOTIDE SEQUENCE [LARGE SCALE GENOMIC DNA]</scope>
    <source>
        <strain evidence="2 3">E</strain>
    </source>
</reference>
<proteinExistence type="predicted"/>
<dbReference type="PANTHER" id="PTHR33112">
    <property type="entry name" value="DOMAIN PROTEIN, PUTATIVE-RELATED"/>
    <property type="match status" value="1"/>
</dbReference>
<evidence type="ECO:0000313" key="3">
    <source>
        <dbReference type="Proteomes" id="UP000235371"/>
    </source>
</evidence>
<dbReference type="GeneID" id="36579266"/>
<dbReference type="EMBL" id="KZ613912">
    <property type="protein sequence ID" value="PMD51138.1"/>
    <property type="molecule type" value="Genomic_DNA"/>
</dbReference>
<feature type="domain" description="Heterokaryon incompatibility" evidence="1">
    <location>
        <begin position="212"/>
        <end position="359"/>
    </location>
</feature>
<evidence type="ECO:0000259" key="1">
    <source>
        <dbReference type="Pfam" id="PF06985"/>
    </source>
</evidence>
<dbReference type="AlphaFoldDB" id="A0A2J6SK33"/>
<sequence length="693" mass="77219">MSTSVVENGDLCWKCQSLLNTQYPEGLVITEINETRQEPDKKQIRLIKTFDSVEVTASNGCILCLHLLHALGIPARAALCQLTSAIDGTSPDIAYEEAIFLSEGNPPSIGLHVDPDNLYLGWNSGNEVKSVIQLFPEAEVAPFVGHGEVSANTNSDTSWSVVANWLDECAKSHKPCNRLMAIEPSLPSRVIDVGSGAPRLVVVKDDTPILPYATMSHCWGSHMPLLLLSSNIAELQKRIPISQLSKSFQDAFLITQRLGLNYIWIDSLCIVQDLAADWERESQSMSEVYSNSYCNIAAAHAADGTHGCFIERSPDLVKPLKVNLNWGPNPGTYYAVQWLYWRENVMNMPLHRRAWACQERYLAPRNLYFGDTQLYWECCGRVASETFPLGLPARVGAPSKGLDPHIDGARRRKGLGLSEAPDLDAFSLWDLIISTYSKGNLTYSTDKLVALSGLAGRMQKHTKSQYLAGMWRKHLAYQLLWKASGIQWVVSTSRPEVYTAPSWSWASIHGHIEDACVVRHADDHEIVLEILDVGVELVSDRNHFGQVKSGFLRLRCSLAKSGVYLEESPENRGSFCLIVNGLRVGSASVDDYSHESDPVMHHGFYYLPVRYNARYEEVNLGGVTMSVPRVAGIILRGAGPETQSEFVRVGTFTVLSSPKDFQFACRQYSREFRQVEAGYDSEQWGAKWDILIL</sequence>
<accession>A0A2J6SK33</accession>
<dbReference type="Proteomes" id="UP000235371">
    <property type="component" value="Unassembled WGS sequence"/>
</dbReference>
<gene>
    <name evidence="2" type="ORF">K444DRAFT_225062</name>
</gene>
<organism evidence="2 3">
    <name type="scientific">Hyaloscypha bicolor E</name>
    <dbReference type="NCBI Taxonomy" id="1095630"/>
    <lineage>
        <taxon>Eukaryota</taxon>
        <taxon>Fungi</taxon>
        <taxon>Dikarya</taxon>
        <taxon>Ascomycota</taxon>
        <taxon>Pezizomycotina</taxon>
        <taxon>Leotiomycetes</taxon>
        <taxon>Helotiales</taxon>
        <taxon>Hyaloscyphaceae</taxon>
        <taxon>Hyaloscypha</taxon>
        <taxon>Hyaloscypha bicolor</taxon>
    </lineage>
</organism>
<dbReference type="OrthoDB" id="3560191at2759"/>
<dbReference type="RefSeq" id="XP_024728042.1">
    <property type="nucleotide sequence ID" value="XM_024871184.1"/>
</dbReference>
<protein>
    <submittedName>
        <fullName evidence="2">HET-domain-containing protein</fullName>
    </submittedName>
</protein>
<name>A0A2J6SK33_9HELO</name>
<dbReference type="InterPro" id="IPR010730">
    <property type="entry name" value="HET"/>
</dbReference>
<dbReference type="PANTHER" id="PTHR33112:SF10">
    <property type="entry name" value="TOL"/>
    <property type="match status" value="1"/>
</dbReference>
<keyword evidence="3" id="KW-1185">Reference proteome</keyword>
<dbReference type="InParanoid" id="A0A2J6SK33"/>
<dbReference type="Pfam" id="PF06985">
    <property type="entry name" value="HET"/>
    <property type="match status" value="1"/>
</dbReference>
<evidence type="ECO:0000313" key="2">
    <source>
        <dbReference type="EMBL" id="PMD51138.1"/>
    </source>
</evidence>